<protein>
    <submittedName>
        <fullName evidence="1">Uncharacterized protein</fullName>
    </submittedName>
</protein>
<reference evidence="1 2" key="1">
    <citation type="journal article" date="2014" name="Mol. Biol. Evol.">
        <title>Massive expansion of Ubiquitination-related gene families within the Chlamydiae.</title>
        <authorList>
            <person name="Domman D."/>
            <person name="Collingro A."/>
            <person name="Lagkouvardos I."/>
            <person name="Gehre L."/>
            <person name="Weinmaier T."/>
            <person name="Rattei T."/>
            <person name="Subtil A."/>
            <person name="Horn M."/>
        </authorList>
    </citation>
    <scope>NUCLEOTIDE SEQUENCE [LARGE SCALE GENOMIC DNA]</scope>
    <source>
        <strain evidence="1 2">EI2</strain>
    </source>
</reference>
<organism evidence="1 2">
    <name type="scientific">Candidatus Protochlamydia amoebophila</name>
    <dbReference type="NCBI Taxonomy" id="362787"/>
    <lineage>
        <taxon>Bacteria</taxon>
        <taxon>Pseudomonadati</taxon>
        <taxon>Chlamydiota</taxon>
        <taxon>Chlamydiia</taxon>
        <taxon>Parachlamydiales</taxon>
        <taxon>Parachlamydiaceae</taxon>
        <taxon>Candidatus Protochlamydia</taxon>
    </lineage>
</organism>
<proteinExistence type="predicted"/>
<evidence type="ECO:0000313" key="1">
    <source>
        <dbReference type="EMBL" id="KIC72905.1"/>
    </source>
</evidence>
<dbReference type="PATRIC" id="fig|362787.3.peg.709"/>
<gene>
    <name evidence="1" type="ORF">DB44_BY00280</name>
</gene>
<dbReference type="AlphaFoldDB" id="A0A0C1JNU1"/>
<comment type="caution">
    <text evidence="1">The sequence shown here is derived from an EMBL/GenBank/DDBJ whole genome shotgun (WGS) entry which is preliminary data.</text>
</comment>
<accession>A0A0C1JNU1</accession>
<dbReference type="Proteomes" id="UP000031465">
    <property type="component" value="Unassembled WGS sequence"/>
</dbReference>
<sequence length="49" mass="6093">MHKQSLKIDLTQKLNWFLRDAKCCHNYSQVNWKVVFEKKKKMSTLYEFR</sequence>
<evidence type="ECO:0000313" key="2">
    <source>
        <dbReference type="Proteomes" id="UP000031465"/>
    </source>
</evidence>
<dbReference type="EMBL" id="JSAN01000045">
    <property type="protein sequence ID" value="KIC72905.1"/>
    <property type="molecule type" value="Genomic_DNA"/>
</dbReference>
<name>A0A0C1JNU1_9BACT</name>